<dbReference type="EMBL" id="FKBS01000014">
    <property type="protein sequence ID" value="SAI28405.1"/>
    <property type="molecule type" value="Genomic_DNA"/>
</dbReference>
<dbReference type="InterPro" id="IPR042100">
    <property type="entry name" value="Bug_dom1"/>
</dbReference>
<evidence type="ECO:0000313" key="3">
    <source>
        <dbReference type="EMBL" id="SAI28405.1"/>
    </source>
</evidence>
<accession>A0A157P4B8</accession>
<gene>
    <name evidence="3" type="ORF">SAMEA1982600_02245</name>
</gene>
<evidence type="ECO:0000256" key="1">
    <source>
        <dbReference type="ARBA" id="ARBA00006987"/>
    </source>
</evidence>
<dbReference type="Gene3D" id="3.40.190.10">
    <property type="entry name" value="Periplasmic binding protein-like II"/>
    <property type="match status" value="1"/>
</dbReference>
<dbReference type="RefSeq" id="WP_066411768.1">
    <property type="nucleotide sequence ID" value="NZ_FKBS01000014.1"/>
</dbReference>
<dbReference type="Gene3D" id="3.40.190.150">
    <property type="entry name" value="Bordetella uptake gene, domain 1"/>
    <property type="match status" value="1"/>
</dbReference>
<sequence length="321" mass="33141">MKALLPSLCAAWLAAAAPAAHADYPDRPIRIIVGFSAGGPTDVVARAFAAYAAKSLGQAVVVENKPGANTILAAEAVAKAPADGYTLLMGATNHTMIPALYGDRVKFDARDSFAPVCTVAVSPTVLVVGPSMPTDTLAAFLAKLKAEPGKRTYATPGTGSSGHFASAQFLRLTGTSMNHIPYKGASQAITDVMGGQVDSSLATLGSVLPQLQSGKLRALAVAAPERLAELPQVPTFEEAGVKRYRADAWYGVLAPAGTPAPALARLSQVAAGFARDSAAAQSLEALGMQPRPVCGADFGRQLTQEITDYRALARALDLQAQ</sequence>
<dbReference type="SUPFAM" id="SSF53850">
    <property type="entry name" value="Periplasmic binding protein-like II"/>
    <property type="match status" value="1"/>
</dbReference>
<evidence type="ECO:0000256" key="2">
    <source>
        <dbReference type="SAM" id="SignalP"/>
    </source>
</evidence>
<dbReference type="Pfam" id="PF03401">
    <property type="entry name" value="TctC"/>
    <property type="match status" value="1"/>
</dbReference>
<dbReference type="PANTHER" id="PTHR42928:SF5">
    <property type="entry name" value="BLR1237 PROTEIN"/>
    <property type="match status" value="1"/>
</dbReference>
<reference evidence="3 4" key="1">
    <citation type="submission" date="2016-03" db="EMBL/GenBank/DDBJ databases">
        <authorList>
            <consortium name="Pathogen Informatics"/>
        </authorList>
    </citation>
    <scope>NUCLEOTIDE SEQUENCE [LARGE SCALE GENOMIC DNA]</scope>
    <source>
        <strain evidence="3 4">NCTC13364</strain>
    </source>
</reference>
<feature type="chain" id="PRO_5007614744" evidence="2">
    <location>
        <begin position="23"/>
        <end position="321"/>
    </location>
</feature>
<evidence type="ECO:0000313" key="4">
    <source>
        <dbReference type="Proteomes" id="UP000077037"/>
    </source>
</evidence>
<dbReference type="InterPro" id="IPR005064">
    <property type="entry name" value="BUG"/>
</dbReference>
<proteinExistence type="inferred from homology"/>
<keyword evidence="3" id="KW-0449">Lipoprotein</keyword>
<dbReference type="PANTHER" id="PTHR42928">
    <property type="entry name" value="TRICARBOXYLATE-BINDING PROTEIN"/>
    <property type="match status" value="1"/>
</dbReference>
<dbReference type="CDD" id="cd07012">
    <property type="entry name" value="PBP2_Bug_TTT"/>
    <property type="match status" value="1"/>
</dbReference>
<comment type="similarity">
    <text evidence="1">Belongs to the UPF0065 (bug) family.</text>
</comment>
<keyword evidence="2" id="KW-0732">Signal</keyword>
<protein>
    <submittedName>
        <fullName evidence="3">Lipoprotein</fullName>
    </submittedName>
</protein>
<dbReference type="Proteomes" id="UP000077037">
    <property type="component" value="Unassembled WGS sequence"/>
</dbReference>
<name>A0A157P4B8_9BORD</name>
<feature type="signal peptide" evidence="2">
    <location>
        <begin position="1"/>
        <end position="22"/>
    </location>
</feature>
<dbReference type="OrthoDB" id="8858513at2"/>
<dbReference type="PIRSF" id="PIRSF017082">
    <property type="entry name" value="YflP"/>
    <property type="match status" value="1"/>
</dbReference>
<dbReference type="AlphaFoldDB" id="A0A157P4B8"/>
<organism evidence="3 4">
    <name type="scientific">Bordetella ansorpii</name>
    <dbReference type="NCBI Taxonomy" id="288768"/>
    <lineage>
        <taxon>Bacteria</taxon>
        <taxon>Pseudomonadati</taxon>
        <taxon>Pseudomonadota</taxon>
        <taxon>Betaproteobacteria</taxon>
        <taxon>Burkholderiales</taxon>
        <taxon>Alcaligenaceae</taxon>
        <taxon>Bordetella</taxon>
    </lineage>
</organism>